<comment type="caution">
    <text evidence="3">The sequence shown here is derived from an EMBL/GenBank/DDBJ whole genome shotgun (WGS) entry which is preliminary data.</text>
</comment>
<keyword evidence="4" id="KW-1185">Reference proteome</keyword>
<gene>
    <name evidence="3" type="ORF">IG617_09530</name>
</gene>
<keyword evidence="1" id="KW-1133">Transmembrane helix</keyword>
<evidence type="ECO:0000256" key="1">
    <source>
        <dbReference type="SAM" id="Phobius"/>
    </source>
</evidence>
<reference evidence="3 4" key="1">
    <citation type="submission" date="2020-09" db="EMBL/GenBank/DDBJ databases">
        <title>The genome sequence of type strain Labrenzia polysiphoniae KACC 19711.</title>
        <authorList>
            <person name="Liu Y."/>
        </authorList>
    </citation>
    <scope>NUCLEOTIDE SEQUENCE [LARGE SCALE GENOMIC DNA]</scope>
    <source>
        <strain evidence="3 4">KACC 19711</strain>
    </source>
</reference>
<protein>
    <submittedName>
        <fullName evidence="3">Pilus assembly protein</fullName>
    </submittedName>
</protein>
<keyword evidence="1" id="KW-0812">Transmembrane</keyword>
<proteinExistence type="predicted"/>
<dbReference type="RefSeq" id="WP_192108976.1">
    <property type="nucleotide sequence ID" value="NZ_JACYXJ010000003.1"/>
</dbReference>
<feature type="transmembrane region" description="Helical" evidence="1">
    <location>
        <begin position="35"/>
        <end position="56"/>
    </location>
</feature>
<sequence length="196" mass="20981">MSAGSSRPGPKAQKGLPEAGTRIVTDKRGVTAIEFAIIAPVFFMILFSTFEAGLLFTRLAMLDNAVSILSKSIYIGALADGIDDGTISQDDVEKMVCEEVYVVMPSCDEDITVELTEVTSLDSLPTSDVECIDSMDLEFNPAVTFDPGGSGSNVFMRVCITVDLLTPGLGLGLALTKTSTDRFELISSTAFRNEPY</sequence>
<organism evidence="3 4">
    <name type="scientific">Roseibium polysiphoniae</name>
    <dbReference type="NCBI Taxonomy" id="2571221"/>
    <lineage>
        <taxon>Bacteria</taxon>
        <taxon>Pseudomonadati</taxon>
        <taxon>Pseudomonadota</taxon>
        <taxon>Alphaproteobacteria</taxon>
        <taxon>Hyphomicrobiales</taxon>
        <taxon>Stappiaceae</taxon>
        <taxon>Roseibium</taxon>
    </lineage>
</organism>
<dbReference type="Proteomes" id="UP000615687">
    <property type="component" value="Unassembled WGS sequence"/>
</dbReference>
<evidence type="ECO:0000313" key="3">
    <source>
        <dbReference type="EMBL" id="MBD8876525.1"/>
    </source>
</evidence>
<name>A0ABR9C9G5_9HYPH</name>
<evidence type="ECO:0000313" key="4">
    <source>
        <dbReference type="Proteomes" id="UP000615687"/>
    </source>
</evidence>
<keyword evidence="1" id="KW-0472">Membrane</keyword>
<feature type="domain" description="TadE-like" evidence="2">
    <location>
        <begin position="29"/>
        <end position="67"/>
    </location>
</feature>
<accession>A0ABR9C9G5</accession>
<evidence type="ECO:0000259" key="2">
    <source>
        <dbReference type="Pfam" id="PF07811"/>
    </source>
</evidence>
<dbReference type="EMBL" id="JACYXJ010000003">
    <property type="protein sequence ID" value="MBD8876525.1"/>
    <property type="molecule type" value="Genomic_DNA"/>
</dbReference>
<dbReference type="InterPro" id="IPR012495">
    <property type="entry name" value="TadE-like_dom"/>
</dbReference>
<dbReference type="Pfam" id="PF07811">
    <property type="entry name" value="TadE"/>
    <property type="match status" value="1"/>
</dbReference>